<dbReference type="AlphaFoldDB" id="A0A915BE26"/>
<dbReference type="FunFam" id="3.40.190.10:FF:000009">
    <property type="entry name" value="Putative glutamate receptor ionotropic NMDA 2B"/>
    <property type="match status" value="1"/>
</dbReference>
<reference evidence="21" key="1">
    <citation type="submission" date="2022-11" db="UniProtKB">
        <authorList>
            <consortium name="WormBaseParasite"/>
        </authorList>
    </citation>
    <scope>IDENTIFICATION</scope>
</reference>
<evidence type="ECO:0000256" key="10">
    <source>
        <dbReference type="ARBA" id="ARBA00023136"/>
    </source>
</evidence>
<evidence type="ECO:0000259" key="19">
    <source>
        <dbReference type="SMART" id="SM00918"/>
    </source>
</evidence>
<dbReference type="WBParaSite" id="PgR036_g035_t01">
    <property type="protein sequence ID" value="PgR036_g035_t01"/>
    <property type="gene ID" value="PgR036_g035"/>
</dbReference>
<dbReference type="Gene3D" id="1.10.287.70">
    <property type="match status" value="1"/>
</dbReference>
<keyword evidence="12" id="KW-0325">Glycoprotein</keyword>
<keyword evidence="14" id="KW-1071">Ligand-gated ion channel</keyword>
<evidence type="ECO:0000256" key="11">
    <source>
        <dbReference type="ARBA" id="ARBA00023170"/>
    </source>
</evidence>
<evidence type="ECO:0000256" key="3">
    <source>
        <dbReference type="ARBA" id="ARBA00022448"/>
    </source>
</evidence>
<evidence type="ECO:0000256" key="15">
    <source>
        <dbReference type="ARBA" id="ARBA00023303"/>
    </source>
</evidence>
<feature type="domain" description="Ionotropic glutamate receptor L-glutamate and glycine-binding" evidence="19">
    <location>
        <begin position="435"/>
        <end position="481"/>
    </location>
</feature>
<comment type="similarity">
    <text evidence="2">Belongs to the glutamate-gated ion channel (TC 1.A.10.1) family.</text>
</comment>
<keyword evidence="5" id="KW-0479">Metal-binding</keyword>
<evidence type="ECO:0000256" key="9">
    <source>
        <dbReference type="ARBA" id="ARBA00023065"/>
    </source>
</evidence>
<dbReference type="InterPro" id="IPR028082">
    <property type="entry name" value="Peripla_BP_I"/>
</dbReference>
<keyword evidence="13" id="KW-0628">Postsynaptic cell membrane</keyword>
<comment type="subcellular location">
    <subcellularLocation>
        <location evidence="1">Membrane</location>
        <topology evidence="1">Multi-pass membrane protein</topology>
    </subcellularLocation>
    <subcellularLocation>
        <location evidence="16">Postsynaptic cell membrane</location>
    </subcellularLocation>
</comment>
<evidence type="ECO:0000256" key="13">
    <source>
        <dbReference type="ARBA" id="ARBA00023257"/>
    </source>
</evidence>
<dbReference type="GO" id="GO:0045211">
    <property type="term" value="C:postsynaptic membrane"/>
    <property type="evidence" value="ECO:0007669"/>
    <property type="project" value="UniProtKB-SubCell"/>
</dbReference>
<feature type="transmembrane region" description="Helical" evidence="17">
    <location>
        <begin position="583"/>
        <end position="606"/>
    </location>
</feature>
<proteinExistence type="inferred from homology"/>
<keyword evidence="8" id="KW-0770">Synapse</keyword>
<organism evidence="20 21">
    <name type="scientific">Parascaris univalens</name>
    <name type="common">Nematode worm</name>
    <dbReference type="NCBI Taxonomy" id="6257"/>
    <lineage>
        <taxon>Eukaryota</taxon>
        <taxon>Metazoa</taxon>
        <taxon>Ecdysozoa</taxon>
        <taxon>Nematoda</taxon>
        <taxon>Chromadorea</taxon>
        <taxon>Rhabditida</taxon>
        <taxon>Spirurina</taxon>
        <taxon>Ascaridomorpha</taxon>
        <taxon>Ascaridoidea</taxon>
        <taxon>Ascarididae</taxon>
        <taxon>Parascaris</taxon>
    </lineage>
</organism>
<feature type="domain" description="Ionotropic glutamate receptor C-terminal" evidence="18">
    <location>
        <begin position="419"/>
        <end position="726"/>
    </location>
</feature>
<evidence type="ECO:0000256" key="8">
    <source>
        <dbReference type="ARBA" id="ARBA00023018"/>
    </source>
</evidence>
<evidence type="ECO:0000256" key="2">
    <source>
        <dbReference type="ARBA" id="ARBA00008685"/>
    </source>
</evidence>
<evidence type="ECO:0000256" key="1">
    <source>
        <dbReference type="ARBA" id="ARBA00004141"/>
    </source>
</evidence>
<evidence type="ECO:0000256" key="17">
    <source>
        <dbReference type="SAM" id="Phobius"/>
    </source>
</evidence>
<dbReference type="SUPFAM" id="SSF53822">
    <property type="entry name" value="Periplasmic binding protein-like I"/>
    <property type="match status" value="1"/>
</dbReference>
<dbReference type="SUPFAM" id="SSF53850">
    <property type="entry name" value="Periplasmic binding protein-like II"/>
    <property type="match status" value="1"/>
</dbReference>
<evidence type="ECO:0000256" key="16">
    <source>
        <dbReference type="ARBA" id="ARBA00034100"/>
    </source>
</evidence>
<evidence type="ECO:0000256" key="12">
    <source>
        <dbReference type="ARBA" id="ARBA00023180"/>
    </source>
</evidence>
<feature type="transmembrane region" description="Helical" evidence="17">
    <location>
        <begin position="534"/>
        <end position="558"/>
    </location>
</feature>
<dbReference type="InterPro" id="IPR001320">
    <property type="entry name" value="Iontro_rcpt_C"/>
</dbReference>
<evidence type="ECO:0000256" key="5">
    <source>
        <dbReference type="ARBA" id="ARBA00022723"/>
    </source>
</evidence>
<keyword evidence="11" id="KW-0675">Receptor</keyword>
<dbReference type="SMART" id="SM00079">
    <property type="entry name" value="PBPe"/>
    <property type="match status" value="1"/>
</dbReference>
<evidence type="ECO:0000256" key="6">
    <source>
        <dbReference type="ARBA" id="ARBA00022833"/>
    </source>
</evidence>
<accession>A0A915BE26</accession>
<evidence type="ECO:0000256" key="4">
    <source>
        <dbReference type="ARBA" id="ARBA00022692"/>
    </source>
</evidence>
<protein>
    <submittedName>
        <fullName evidence="21">Uncharacterized protein</fullName>
    </submittedName>
</protein>
<keyword evidence="20" id="KW-1185">Reference proteome</keyword>
<dbReference type="FunFam" id="3.40.190.10:FF:000155">
    <property type="entry name" value="Glutamate receptor ionotropic, NMDA 2B"/>
    <property type="match status" value="1"/>
</dbReference>
<dbReference type="SMART" id="SM00918">
    <property type="entry name" value="Lig_chan-Glu_bd"/>
    <property type="match status" value="1"/>
</dbReference>
<sequence length="824" mass="92789">MRKIAAKYTLNPVDCILPKGMFYPSHVLDCLCNKLIPDKVALIVFVTASETFDETTSAAQYFLHMASQTGIPIIAWNADNPGFTFNKDLSKLRMLQMAPPIEHQIRAMLALLKRYNWSKFGVVTSKMAGSNEFLQQVQQQIDENEDRSFKLRIVHHEEFDDSEDIEHFEERLNGLKKSEARIILLYSTFNAARKIFQVANSSGLLTSKYLWIGTQSVKGTMTSVSPPIQAGMLSINFHTVSNAMFPPADDVLPLIIGLAPKLFGLALSKLDSNETFPIHSTSTCDNNASVTTWTNGEIIYKKMRDSFVKGNPYHSKDGLDSFFYTFNKYGKLKDSYLTISNLRTKRNKDSRNENLIWDKVGEFTNNELRMADIEWPGGKANPPQGTADSFHVRVVTLHESPFIIVSDLDPETGYCPGNQGSICDWGFEEFIDGGVIKNRTLNKCCTGYCVDLLEKLAKDIGFTYTLYKEKGWNGLVQELIAHKADMCVTSLKLNSERARDIDFSVPFLETGISVVVKRRSGVLSPTAFLEPFEYSTWVIILLVSIQGAALSIFIFEWVSPYSFNMSKYPPPDIPRSMVSRFMALVWAAFGLTFMAVYTANLAAFMITRVQYYDLEGIHDPKLNYPEDEKPPFRYGTVEGGNTHETMKRNWHRMNHYVSTHNYFRMNVSSGIDAVRKEELDAFIYDAVVLDYQAGKDANCELITVGKWSSMTGYGDLERLQNFWMTGACVPDSYSQTHSVPLGVENFMSAFFLLIAGIALGKSLTLTEAVDRVNEWRHREQSLASGSISSTFKIKPNSLILPAEIVPGFPTRGLQLLVRPDIAST</sequence>
<dbReference type="InterPro" id="IPR015683">
    <property type="entry name" value="Ionotropic_Glu_rcpt"/>
</dbReference>
<dbReference type="InterPro" id="IPR019594">
    <property type="entry name" value="Glu/Gly-bd"/>
</dbReference>
<evidence type="ECO:0000256" key="14">
    <source>
        <dbReference type="ARBA" id="ARBA00023286"/>
    </source>
</evidence>
<dbReference type="Proteomes" id="UP000887569">
    <property type="component" value="Unplaced"/>
</dbReference>
<keyword evidence="7 17" id="KW-1133">Transmembrane helix</keyword>
<dbReference type="Gene3D" id="3.40.50.2300">
    <property type="match status" value="2"/>
</dbReference>
<dbReference type="GO" id="GO:0046872">
    <property type="term" value="F:metal ion binding"/>
    <property type="evidence" value="ECO:0007669"/>
    <property type="project" value="UniProtKB-KW"/>
</dbReference>
<evidence type="ECO:0000256" key="7">
    <source>
        <dbReference type="ARBA" id="ARBA00022989"/>
    </source>
</evidence>
<evidence type="ECO:0000259" key="18">
    <source>
        <dbReference type="SMART" id="SM00079"/>
    </source>
</evidence>
<dbReference type="Pfam" id="PF00060">
    <property type="entry name" value="Lig_chan"/>
    <property type="match status" value="1"/>
</dbReference>
<keyword evidence="3" id="KW-0813">Transport</keyword>
<dbReference type="InterPro" id="IPR001828">
    <property type="entry name" value="ANF_lig-bd_rcpt"/>
</dbReference>
<evidence type="ECO:0000313" key="20">
    <source>
        <dbReference type="Proteomes" id="UP000887569"/>
    </source>
</evidence>
<keyword evidence="9" id="KW-0406">Ion transport</keyword>
<evidence type="ECO:0000313" key="21">
    <source>
        <dbReference type="WBParaSite" id="PgR036_g035_t01"/>
    </source>
</evidence>
<dbReference type="Pfam" id="PF10613">
    <property type="entry name" value="Lig_chan-Glu_bd"/>
    <property type="match status" value="1"/>
</dbReference>
<dbReference type="PANTHER" id="PTHR18966">
    <property type="entry name" value="IONOTROPIC GLUTAMATE RECEPTOR"/>
    <property type="match status" value="1"/>
</dbReference>
<keyword evidence="10 17" id="KW-0472">Membrane</keyword>
<keyword evidence="4 17" id="KW-0812">Transmembrane</keyword>
<name>A0A915BE26_PARUN</name>
<keyword evidence="15" id="KW-0407">Ion channel</keyword>
<dbReference type="Gene3D" id="3.40.190.10">
    <property type="entry name" value="Periplasmic binding protein-like II"/>
    <property type="match status" value="2"/>
</dbReference>
<keyword evidence="6" id="KW-0862">Zinc</keyword>
<dbReference type="Pfam" id="PF01094">
    <property type="entry name" value="ANF_receptor"/>
    <property type="match status" value="1"/>
</dbReference>
<dbReference type="GO" id="GO:0015276">
    <property type="term" value="F:ligand-gated monoatomic ion channel activity"/>
    <property type="evidence" value="ECO:0007669"/>
    <property type="project" value="InterPro"/>
</dbReference>